<proteinExistence type="predicted"/>
<accession>A0A9W8LKD6</accession>
<dbReference type="AlphaFoldDB" id="A0A9W8LKD6"/>
<dbReference type="EMBL" id="JANBUL010000034">
    <property type="protein sequence ID" value="KAJ2784033.1"/>
    <property type="molecule type" value="Genomic_DNA"/>
</dbReference>
<reference evidence="1" key="1">
    <citation type="submission" date="2022-07" db="EMBL/GenBank/DDBJ databases">
        <title>Phylogenomic reconstructions and comparative analyses of Kickxellomycotina fungi.</title>
        <authorList>
            <person name="Reynolds N.K."/>
            <person name="Stajich J.E."/>
            <person name="Barry K."/>
            <person name="Grigoriev I.V."/>
            <person name="Crous P."/>
            <person name="Smith M.E."/>
        </authorList>
    </citation>
    <scope>NUCLEOTIDE SEQUENCE</scope>
    <source>
        <strain evidence="1">NBRC 105414</strain>
    </source>
</reference>
<keyword evidence="2" id="KW-1185">Reference proteome</keyword>
<comment type="caution">
    <text evidence="1">The sequence shown here is derived from an EMBL/GenBank/DDBJ whole genome shotgun (WGS) entry which is preliminary data.</text>
</comment>
<sequence length="108" mass="12379">MAGDKYLSVMNPERKLDWPETVAFTVYYESDDAPGSKDPIEVKVPNLSLEVCLPEIWAQDPRIHNMAFFQEGSRAFCFFKDGTDTSAINPNNRKVHSVQEKVELPDEW</sequence>
<name>A0A9W8LKD6_9FUNG</name>
<protein>
    <submittedName>
        <fullName evidence="1">Uncharacterized protein</fullName>
    </submittedName>
</protein>
<organism evidence="1 2">
    <name type="scientific">Coemansia javaensis</name>
    <dbReference type="NCBI Taxonomy" id="2761396"/>
    <lineage>
        <taxon>Eukaryota</taxon>
        <taxon>Fungi</taxon>
        <taxon>Fungi incertae sedis</taxon>
        <taxon>Zoopagomycota</taxon>
        <taxon>Kickxellomycotina</taxon>
        <taxon>Kickxellomycetes</taxon>
        <taxon>Kickxellales</taxon>
        <taxon>Kickxellaceae</taxon>
        <taxon>Coemansia</taxon>
    </lineage>
</organism>
<gene>
    <name evidence="1" type="ORF">H4R18_001346</name>
</gene>
<evidence type="ECO:0000313" key="2">
    <source>
        <dbReference type="Proteomes" id="UP001140217"/>
    </source>
</evidence>
<dbReference type="Proteomes" id="UP001140217">
    <property type="component" value="Unassembled WGS sequence"/>
</dbReference>
<evidence type="ECO:0000313" key="1">
    <source>
        <dbReference type="EMBL" id="KAJ2784033.1"/>
    </source>
</evidence>